<dbReference type="Proteomes" id="UP000243459">
    <property type="component" value="Chromosome 1"/>
</dbReference>
<sequence length="88" mass="9935">MCSLPWAVAQGKIQLLKDALGKANSNVPKPEEKSPHVNEVGSQIKPISVLNSYEKKERPWGKEEIEMLRKGMEDMDKNPSLEQYIGNK</sequence>
<dbReference type="EMBL" id="CM007381">
    <property type="protein sequence ID" value="ONK79606.1"/>
    <property type="molecule type" value="Genomic_DNA"/>
</dbReference>
<accession>A0A5P1FMT2</accession>
<name>A0A5P1FMT2_ASPOF</name>
<organism evidence="1 2">
    <name type="scientific">Asparagus officinalis</name>
    <name type="common">Garden asparagus</name>
    <dbReference type="NCBI Taxonomy" id="4686"/>
    <lineage>
        <taxon>Eukaryota</taxon>
        <taxon>Viridiplantae</taxon>
        <taxon>Streptophyta</taxon>
        <taxon>Embryophyta</taxon>
        <taxon>Tracheophyta</taxon>
        <taxon>Spermatophyta</taxon>
        <taxon>Magnoliopsida</taxon>
        <taxon>Liliopsida</taxon>
        <taxon>Asparagales</taxon>
        <taxon>Asparagaceae</taxon>
        <taxon>Asparagoideae</taxon>
        <taxon>Asparagus</taxon>
    </lineage>
</organism>
<keyword evidence="2" id="KW-1185">Reference proteome</keyword>
<protein>
    <submittedName>
        <fullName evidence="1">Uncharacterized protein</fullName>
    </submittedName>
</protein>
<reference evidence="2" key="1">
    <citation type="journal article" date="2017" name="Nat. Commun.">
        <title>The asparagus genome sheds light on the origin and evolution of a young Y chromosome.</title>
        <authorList>
            <person name="Harkess A."/>
            <person name="Zhou J."/>
            <person name="Xu C."/>
            <person name="Bowers J.E."/>
            <person name="Van der Hulst R."/>
            <person name="Ayyampalayam S."/>
            <person name="Mercati F."/>
            <person name="Riccardi P."/>
            <person name="McKain M.R."/>
            <person name="Kakrana A."/>
            <person name="Tang H."/>
            <person name="Ray J."/>
            <person name="Groenendijk J."/>
            <person name="Arikit S."/>
            <person name="Mathioni S.M."/>
            <person name="Nakano M."/>
            <person name="Shan H."/>
            <person name="Telgmann-Rauber A."/>
            <person name="Kanno A."/>
            <person name="Yue Z."/>
            <person name="Chen H."/>
            <person name="Li W."/>
            <person name="Chen Y."/>
            <person name="Xu X."/>
            <person name="Zhang Y."/>
            <person name="Luo S."/>
            <person name="Chen H."/>
            <person name="Gao J."/>
            <person name="Mao Z."/>
            <person name="Pires J.C."/>
            <person name="Luo M."/>
            <person name="Kudrna D."/>
            <person name="Wing R.A."/>
            <person name="Meyers B.C."/>
            <person name="Yi K."/>
            <person name="Kong H."/>
            <person name="Lavrijsen P."/>
            <person name="Sunseri F."/>
            <person name="Falavigna A."/>
            <person name="Ye Y."/>
            <person name="Leebens-Mack J.H."/>
            <person name="Chen G."/>
        </authorList>
    </citation>
    <scope>NUCLEOTIDE SEQUENCE [LARGE SCALE GENOMIC DNA]</scope>
    <source>
        <strain evidence="2">cv. DH0086</strain>
    </source>
</reference>
<proteinExistence type="predicted"/>
<evidence type="ECO:0000313" key="1">
    <source>
        <dbReference type="EMBL" id="ONK79606.1"/>
    </source>
</evidence>
<dbReference type="AlphaFoldDB" id="A0A5P1FMT2"/>
<evidence type="ECO:0000313" key="2">
    <source>
        <dbReference type="Proteomes" id="UP000243459"/>
    </source>
</evidence>
<dbReference type="Gramene" id="ONK79606">
    <property type="protein sequence ID" value="ONK79606"/>
    <property type="gene ID" value="A4U43_C01F8080"/>
</dbReference>
<gene>
    <name evidence="1" type="ORF">A4U43_C01F8080</name>
</gene>